<dbReference type="SUPFAM" id="SSF56784">
    <property type="entry name" value="HAD-like"/>
    <property type="match status" value="1"/>
</dbReference>
<dbReference type="InterPro" id="IPR023198">
    <property type="entry name" value="PGP-like_dom2"/>
</dbReference>
<dbReference type="PANTHER" id="PTHR43434:SF1">
    <property type="entry name" value="PHOSPHOGLYCOLATE PHOSPHATASE"/>
    <property type="match status" value="1"/>
</dbReference>
<reference evidence="1" key="1">
    <citation type="journal article" date="2012" name="PLoS ONE">
        <title>Gene sets for utilization of primary and secondary nutrition supplies in the distal gut of endangered iberian lynx.</title>
        <authorList>
            <person name="Alcaide M."/>
            <person name="Messina E."/>
            <person name="Richter M."/>
            <person name="Bargiela R."/>
            <person name="Peplies J."/>
            <person name="Huws S.A."/>
            <person name="Newbold C.J."/>
            <person name="Golyshin P.N."/>
            <person name="Simon M.A."/>
            <person name="Lopez G."/>
            <person name="Yakimov M.M."/>
            <person name="Ferrer M."/>
        </authorList>
    </citation>
    <scope>NUCLEOTIDE SEQUENCE</scope>
</reference>
<protein>
    <submittedName>
        <fullName evidence="1">HPr(Ser) phosphatase</fullName>
    </submittedName>
</protein>
<dbReference type="NCBIfam" id="TIGR01549">
    <property type="entry name" value="HAD-SF-IA-v1"/>
    <property type="match status" value="1"/>
</dbReference>
<accession>J9G1B7</accession>
<dbReference type="GO" id="GO:0008967">
    <property type="term" value="F:phosphoglycolate phosphatase activity"/>
    <property type="evidence" value="ECO:0007669"/>
    <property type="project" value="TreeGrafter"/>
</dbReference>
<dbReference type="InterPro" id="IPR041492">
    <property type="entry name" value="HAD_2"/>
</dbReference>
<dbReference type="Gene3D" id="1.10.150.240">
    <property type="entry name" value="Putative phosphatase, domain 2"/>
    <property type="match status" value="1"/>
</dbReference>
<sequence>MNTASTFLLQATKACIFDFDLTLADGSPWIVTCYQEVLHRHGFTEVDDDTVRITIGLTIEDSFTQMTGITDHEQCTALKMEFKSICRPQIAAKTVFFPDGIDFLRRLKAAGIRCAIVSTKETAVIRYTLEINKLENLFDCVVGLTEVKEAKPSPEGINFVLNQLELQPNEVCYFGDNPVDGEAAQRAGVDYVGVAKGIHQPEELALFPHRAIITDYNQIVVEE</sequence>
<evidence type="ECO:0000313" key="1">
    <source>
        <dbReference type="EMBL" id="EJW93384.1"/>
    </source>
</evidence>
<dbReference type="InterPro" id="IPR036412">
    <property type="entry name" value="HAD-like_sf"/>
</dbReference>
<dbReference type="GO" id="GO:0005829">
    <property type="term" value="C:cytosol"/>
    <property type="evidence" value="ECO:0007669"/>
    <property type="project" value="TreeGrafter"/>
</dbReference>
<dbReference type="InterPro" id="IPR023214">
    <property type="entry name" value="HAD_sf"/>
</dbReference>
<dbReference type="EMBL" id="AMCI01006999">
    <property type="protein sequence ID" value="EJW93384.1"/>
    <property type="molecule type" value="Genomic_DNA"/>
</dbReference>
<dbReference type="PANTHER" id="PTHR43434">
    <property type="entry name" value="PHOSPHOGLYCOLATE PHOSPHATASE"/>
    <property type="match status" value="1"/>
</dbReference>
<dbReference type="InterPro" id="IPR050155">
    <property type="entry name" value="HAD-like_hydrolase_sf"/>
</dbReference>
<name>J9G1B7_9ZZZZ</name>
<dbReference type="InterPro" id="IPR006439">
    <property type="entry name" value="HAD-SF_hydro_IA"/>
</dbReference>
<organism evidence="1">
    <name type="scientific">gut metagenome</name>
    <dbReference type="NCBI Taxonomy" id="749906"/>
    <lineage>
        <taxon>unclassified sequences</taxon>
        <taxon>metagenomes</taxon>
        <taxon>organismal metagenomes</taxon>
    </lineage>
</organism>
<dbReference type="Pfam" id="PF13419">
    <property type="entry name" value="HAD_2"/>
    <property type="match status" value="1"/>
</dbReference>
<dbReference type="Gene3D" id="3.40.50.1000">
    <property type="entry name" value="HAD superfamily/HAD-like"/>
    <property type="match status" value="1"/>
</dbReference>
<gene>
    <name evidence="1" type="ORF">EVA_18508</name>
</gene>
<dbReference type="AlphaFoldDB" id="J9G1B7"/>
<dbReference type="GO" id="GO:0006281">
    <property type="term" value="P:DNA repair"/>
    <property type="evidence" value="ECO:0007669"/>
    <property type="project" value="TreeGrafter"/>
</dbReference>
<dbReference type="SFLD" id="SFLDS00003">
    <property type="entry name" value="Haloacid_Dehalogenase"/>
    <property type="match status" value="1"/>
</dbReference>
<dbReference type="SFLD" id="SFLDG01129">
    <property type="entry name" value="C1.5:_HAD__Beta-PGM__Phosphata"/>
    <property type="match status" value="1"/>
</dbReference>
<comment type="caution">
    <text evidence="1">The sequence shown here is derived from an EMBL/GenBank/DDBJ whole genome shotgun (WGS) entry which is preliminary data.</text>
</comment>
<proteinExistence type="predicted"/>